<comment type="caution">
    <text evidence="2">The sequence shown here is derived from an EMBL/GenBank/DDBJ whole genome shotgun (WGS) entry which is preliminary data.</text>
</comment>
<dbReference type="EMBL" id="SWJE01000002">
    <property type="protein sequence ID" value="TKC91596.1"/>
    <property type="molecule type" value="Genomic_DNA"/>
</dbReference>
<accession>A0A4U1ID73</accession>
<protein>
    <submittedName>
        <fullName evidence="2">DUF1843 domain-containing protein</fullName>
    </submittedName>
</protein>
<evidence type="ECO:0000313" key="3">
    <source>
        <dbReference type="Proteomes" id="UP000305539"/>
    </source>
</evidence>
<reference evidence="2 3" key="1">
    <citation type="submission" date="2019-04" db="EMBL/GenBank/DDBJ databases">
        <title>Trinickia sp. 7GSK02, isolated from subtropical forest soil.</title>
        <authorList>
            <person name="Gao Z.-H."/>
            <person name="Qiu L.-H."/>
        </authorList>
    </citation>
    <scope>NUCLEOTIDE SEQUENCE [LARGE SCALE GENOMIC DNA]</scope>
    <source>
        <strain evidence="2 3">7GSK02</strain>
    </source>
</reference>
<feature type="domain" description="DUF1843" evidence="1">
    <location>
        <begin position="10"/>
        <end position="61"/>
    </location>
</feature>
<name>A0A4U1ID73_9BURK</name>
<proteinExistence type="predicted"/>
<dbReference type="InterPro" id="IPR014994">
    <property type="entry name" value="DUF1843"/>
</dbReference>
<gene>
    <name evidence="2" type="ORF">FAZ69_03885</name>
</gene>
<organism evidence="2 3">
    <name type="scientific">Trinickia terrae</name>
    <dbReference type="NCBI Taxonomy" id="2571161"/>
    <lineage>
        <taxon>Bacteria</taxon>
        <taxon>Pseudomonadati</taxon>
        <taxon>Pseudomonadota</taxon>
        <taxon>Betaproteobacteria</taxon>
        <taxon>Burkholderiales</taxon>
        <taxon>Burkholderiaceae</taxon>
        <taxon>Trinickia</taxon>
    </lineage>
</organism>
<dbReference type="AlphaFoldDB" id="A0A4U1ID73"/>
<evidence type="ECO:0000259" key="1">
    <source>
        <dbReference type="Pfam" id="PF08898"/>
    </source>
</evidence>
<dbReference type="OrthoDB" id="9020150at2"/>
<evidence type="ECO:0000313" key="2">
    <source>
        <dbReference type="EMBL" id="TKC91596.1"/>
    </source>
</evidence>
<dbReference type="Proteomes" id="UP000305539">
    <property type="component" value="Unassembled WGS sequence"/>
</dbReference>
<dbReference type="Pfam" id="PF08898">
    <property type="entry name" value="DUF1843"/>
    <property type="match status" value="1"/>
</dbReference>
<dbReference type="RefSeq" id="WP_136892634.1">
    <property type="nucleotide sequence ID" value="NZ_SWJE01000002.1"/>
</dbReference>
<sequence length="62" mass="6846">MNQKSQHPITPYGVAIHQAIAEGDLKNMKSLLTQAESVAEQQGDLLTAIEFLKVEIAKLERV</sequence>
<keyword evidence="3" id="KW-1185">Reference proteome</keyword>